<dbReference type="Pfam" id="PF00535">
    <property type="entry name" value="Glycos_transf_2"/>
    <property type="match status" value="1"/>
</dbReference>
<gene>
    <name evidence="2" type="ORF">DES53_116107</name>
</gene>
<dbReference type="InterPro" id="IPR001173">
    <property type="entry name" value="Glyco_trans_2-like"/>
</dbReference>
<dbReference type="Gene3D" id="3.90.550.10">
    <property type="entry name" value="Spore Coat Polysaccharide Biosynthesis Protein SpsA, Chain A"/>
    <property type="match status" value="1"/>
</dbReference>
<reference evidence="2 3" key="1">
    <citation type="submission" date="2018-06" db="EMBL/GenBank/DDBJ databases">
        <title>Genomic Encyclopedia of Type Strains, Phase IV (KMG-IV): sequencing the most valuable type-strain genomes for metagenomic binning, comparative biology and taxonomic classification.</title>
        <authorList>
            <person name="Goeker M."/>
        </authorList>
    </citation>
    <scope>NUCLEOTIDE SEQUENCE [LARGE SCALE GENOMIC DNA]</scope>
    <source>
        <strain evidence="2 3">DSM 25532</strain>
    </source>
</reference>
<dbReference type="RefSeq" id="WP_113961896.1">
    <property type="nucleotide sequence ID" value="NZ_QNRR01000016.1"/>
</dbReference>
<keyword evidence="2" id="KW-0808">Transferase</keyword>
<dbReference type="PANTHER" id="PTHR43685:SF11">
    <property type="entry name" value="GLYCOSYLTRANSFERASE TAGX-RELATED"/>
    <property type="match status" value="1"/>
</dbReference>
<proteinExistence type="predicted"/>
<evidence type="ECO:0000313" key="2">
    <source>
        <dbReference type="EMBL" id="RBP36668.1"/>
    </source>
</evidence>
<organism evidence="2 3">
    <name type="scientific">Roseimicrobium gellanilyticum</name>
    <dbReference type="NCBI Taxonomy" id="748857"/>
    <lineage>
        <taxon>Bacteria</taxon>
        <taxon>Pseudomonadati</taxon>
        <taxon>Verrucomicrobiota</taxon>
        <taxon>Verrucomicrobiia</taxon>
        <taxon>Verrucomicrobiales</taxon>
        <taxon>Verrucomicrobiaceae</taxon>
        <taxon>Roseimicrobium</taxon>
    </lineage>
</organism>
<dbReference type="EMBL" id="QNRR01000016">
    <property type="protein sequence ID" value="RBP36668.1"/>
    <property type="molecule type" value="Genomic_DNA"/>
</dbReference>
<dbReference type="SUPFAM" id="SSF53448">
    <property type="entry name" value="Nucleotide-diphospho-sugar transferases"/>
    <property type="match status" value="1"/>
</dbReference>
<sequence>MSRVAIITRTIDRPVLLERTLQSILGQTCQDWHWVIVDGGNTEAVPHLLQTHGERIQGRVTHLRFANPKPGMRGVPINAGIQASQTEFITLLDDDDTWDPYYLQAMVRAMDTRPHPSVRGAVCRTLCIHESSVEQGLKPQRSYELNPKLSNLTLPQLAVVNCFCTHAFLYDRSALDAVGMYPEDYPVLEDWHFNLRFLLHHEILVVPQTLTHYHFRPPEAHGLQANSQTAERDDHKFHEARLINEALREDLRTGRMGLGHVLAQAALARQLSTTLHSHESRMKAIGDKTGKIDTRTKELKDKLLDKRG</sequence>
<dbReference type="InterPro" id="IPR029044">
    <property type="entry name" value="Nucleotide-diphossugar_trans"/>
</dbReference>
<keyword evidence="3" id="KW-1185">Reference proteome</keyword>
<name>A0A366H5H1_9BACT</name>
<comment type="caution">
    <text evidence="2">The sequence shown here is derived from an EMBL/GenBank/DDBJ whole genome shotgun (WGS) entry which is preliminary data.</text>
</comment>
<dbReference type="GO" id="GO:0016740">
    <property type="term" value="F:transferase activity"/>
    <property type="evidence" value="ECO:0007669"/>
    <property type="project" value="UniProtKB-KW"/>
</dbReference>
<dbReference type="AlphaFoldDB" id="A0A366H5H1"/>
<dbReference type="OrthoDB" id="9785185at2"/>
<feature type="domain" description="Glycosyltransferase 2-like" evidence="1">
    <location>
        <begin position="7"/>
        <end position="177"/>
    </location>
</feature>
<dbReference type="Proteomes" id="UP000253426">
    <property type="component" value="Unassembled WGS sequence"/>
</dbReference>
<evidence type="ECO:0000259" key="1">
    <source>
        <dbReference type="Pfam" id="PF00535"/>
    </source>
</evidence>
<dbReference type="InterPro" id="IPR050834">
    <property type="entry name" value="Glycosyltransf_2"/>
</dbReference>
<accession>A0A366H5H1</accession>
<dbReference type="PANTHER" id="PTHR43685">
    <property type="entry name" value="GLYCOSYLTRANSFERASE"/>
    <property type="match status" value="1"/>
</dbReference>
<evidence type="ECO:0000313" key="3">
    <source>
        <dbReference type="Proteomes" id="UP000253426"/>
    </source>
</evidence>
<protein>
    <submittedName>
        <fullName evidence="2">Glycosyl transferase family 2</fullName>
    </submittedName>
</protein>